<accession>A0ABN7UQ95</accession>
<dbReference type="InterPro" id="IPR036388">
    <property type="entry name" value="WH-like_DNA-bd_sf"/>
</dbReference>
<reference evidence="1 2" key="1">
    <citation type="submission" date="2021-06" db="EMBL/GenBank/DDBJ databases">
        <authorList>
            <person name="Kallberg Y."/>
            <person name="Tangrot J."/>
            <person name="Rosling A."/>
        </authorList>
    </citation>
    <scope>NUCLEOTIDE SEQUENCE [LARGE SCALE GENOMIC DNA]</scope>
    <source>
        <strain evidence="1 2">120-4 pot B 10/14</strain>
    </source>
</reference>
<sequence>MCDVRIIDTKKCQKVLEELRKRLKNECIDIFFEEMASEDNNQVLESITEENDLEAHIYQQYLQQEQKKLFEIVYFCKTKYDCQVQALWNYNKWNLNFTLEPCNLCDNCYTRNKENAKVVNTSTEVLKMLDIVEILTTNSSIK</sequence>
<gene>
    <name evidence="1" type="ORF">GMARGA_LOCUS8907</name>
</gene>
<evidence type="ECO:0000313" key="1">
    <source>
        <dbReference type="EMBL" id="CAG8642262.1"/>
    </source>
</evidence>
<dbReference type="EMBL" id="CAJVQB010004664">
    <property type="protein sequence ID" value="CAG8642262.1"/>
    <property type="molecule type" value="Genomic_DNA"/>
</dbReference>
<evidence type="ECO:0000313" key="2">
    <source>
        <dbReference type="Proteomes" id="UP000789901"/>
    </source>
</evidence>
<keyword evidence="2" id="KW-1185">Reference proteome</keyword>
<name>A0ABN7UQ95_GIGMA</name>
<proteinExistence type="predicted"/>
<organism evidence="1 2">
    <name type="scientific">Gigaspora margarita</name>
    <dbReference type="NCBI Taxonomy" id="4874"/>
    <lineage>
        <taxon>Eukaryota</taxon>
        <taxon>Fungi</taxon>
        <taxon>Fungi incertae sedis</taxon>
        <taxon>Mucoromycota</taxon>
        <taxon>Glomeromycotina</taxon>
        <taxon>Glomeromycetes</taxon>
        <taxon>Diversisporales</taxon>
        <taxon>Gigasporaceae</taxon>
        <taxon>Gigaspora</taxon>
    </lineage>
</organism>
<dbReference type="Proteomes" id="UP000789901">
    <property type="component" value="Unassembled WGS sequence"/>
</dbReference>
<protein>
    <submittedName>
        <fullName evidence="1">45997_t:CDS:1</fullName>
    </submittedName>
</protein>
<comment type="caution">
    <text evidence="1">The sequence shown here is derived from an EMBL/GenBank/DDBJ whole genome shotgun (WGS) entry which is preliminary data.</text>
</comment>
<dbReference type="Gene3D" id="1.10.10.10">
    <property type="entry name" value="Winged helix-like DNA-binding domain superfamily/Winged helix DNA-binding domain"/>
    <property type="match status" value="1"/>
</dbReference>